<protein>
    <recommendedName>
        <fullName evidence="2">DUF2383 domain-containing protein</fullName>
    </recommendedName>
</protein>
<dbReference type="EMBL" id="CACRTV010000036">
    <property type="protein sequence ID" value="VYU06102.1"/>
    <property type="molecule type" value="Genomic_DNA"/>
</dbReference>
<gene>
    <name evidence="1" type="ORF">CPLFYP93_01288</name>
</gene>
<dbReference type="Gene3D" id="1.20.1260.10">
    <property type="match status" value="1"/>
</dbReference>
<organism evidence="1">
    <name type="scientific">Clostridium paraputrificum</name>
    <dbReference type="NCBI Taxonomy" id="29363"/>
    <lineage>
        <taxon>Bacteria</taxon>
        <taxon>Bacillati</taxon>
        <taxon>Bacillota</taxon>
        <taxon>Clostridia</taxon>
        <taxon>Eubacteriales</taxon>
        <taxon>Clostridiaceae</taxon>
        <taxon>Clostridium</taxon>
    </lineage>
</organism>
<proteinExistence type="predicted"/>
<dbReference type="AlphaFoldDB" id="A0A6N3BQA7"/>
<dbReference type="RefSeq" id="WP_156560481.1">
    <property type="nucleotide sequence ID" value="NZ_CACRTV010000036.1"/>
</dbReference>
<accession>A0A6N3BQA7</accession>
<reference evidence="1" key="1">
    <citation type="submission" date="2019-11" db="EMBL/GenBank/DDBJ databases">
        <authorList>
            <person name="Feng L."/>
        </authorList>
    </citation>
    <scope>NUCLEOTIDE SEQUENCE</scope>
    <source>
        <strain evidence="1">CParaputrificumLFYP93</strain>
    </source>
</reference>
<evidence type="ECO:0008006" key="2">
    <source>
        <dbReference type="Google" id="ProtNLM"/>
    </source>
</evidence>
<sequence length="58" mass="6722">MTQKELLYLEDLLGAEDQANKICSDFAQKAQDQQFKDHFTALATYHKQNIAKLYAMLK</sequence>
<evidence type="ECO:0000313" key="1">
    <source>
        <dbReference type="EMBL" id="VYU06102.1"/>
    </source>
</evidence>
<dbReference type="InterPro" id="IPR012347">
    <property type="entry name" value="Ferritin-like"/>
</dbReference>
<name>A0A6N3BQA7_9CLOT</name>